<dbReference type="InterPro" id="IPR052929">
    <property type="entry name" value="RNase_H-like_EbsB-rel"/>
</dbReference>
<dbReference type="InterPro" id="IPR036397">
    <property type="entry name" value="RNaseH_sf"/>
</dbReference>
<dbReference type="Gene3D" id="3.30.420.10">
    <property type="entry name" value="Ribonuclease H-like superfamily/Ribonuclease H"/>
    <property type="match status" value="1"/>
</dbReference>
<gene>
    <name evidence="3" type="ORF">POM88_020983</name>
</gene>
<evidence type="ECO:0000313" key="3">
    <source>
        <dbReference type="EMBL" id="KAK1383248.1"/>
    </source>
</evidence>
<dbReference type="GO" id="GO:0004523">
    <property type="term" value="F:RNA-DNA hybrid ribonuclease activity"/>
    <property type="evidence" value="ECO:0007669"/>
    <property type="project" value="InterPro"/>
</dbReference>
<dbReference type="Pfam" id="PF13966">
    <property type="entry name" value="zf-RVT"/>
    <property type="match status" value="1"/>
</dbReference>
<protein>
    <recommendedName>
        <fullName evidence="5">RNase H type-1 domain-containing protein</fullName>
    </recommendedName>
</protein>
<dbReference type="InterPro" id="IPR002156">
    <property type="entry name" value="RNaseH_domain"/>
</dbReference>
<reference evidence="3" key="2">
    <citation type="submission" date="2023-05" db="EMBL/GenBank/DDBJ databases">
        <authorList>
            <person name="Schelkunov M.I."/>
        </authorList>
    </citation>
    <scope>NUCLEOTIDE SEQUENCE</scope>
    <source>
        <strain evidence="3">Hsosn_3</strain>
        <tissue evidence="3">Leaf</tissue>
    </source>
</reference>
<dbReference type="PANTHER" id="PTHR47074">
    <property type="entry name" value="BNAC02G40300D PROTEIN"/>
    <property type="match status" value="1"/>
</dbReference>
<comment type="caution">
    <text evidence="3">The sequence shown here is derived from an EMBL/GenBank/DDBJ whole genome shotgun (WGS) entry which is preliminary data.</text>
</comment>
<feature type="domain" description="Reverse transcriptase zinc-binding" evidence="2">
    <location>
        <begin position="65"/>
        <end position="114"/>
    </location>
</feature>
<evidence type="ECO:0000313" key="4">
    <source>
        <dbReference type="Proteomes" id="UP001237642"/>
    </source>
</evidence>
<organism evidence="3 4">
    <name type="scientific">Heracleum sosnowskyi</name>
    <dbReference type="NCBI Taxonomy" id="360622"/>
    <lineage>
        <taxon>Eukaryota</taxon>
        <taxon>Viridiplantae</taxon>
        <taxon>Streptophyta</taxon>
        <taxon>Embryophyta</taxon>
        <taxon>Tracheophyta</taxon>
        <taxon>Spermatophyta</taxon>
        <taxon>Magnoliopsida</taxon>
        <taxon>eudicotyledons</taxon>
        <taxon>Gunneridae</taxon>
        <taxon>Pentapetalae</taxon>
        <taxon>asterids</taxon>
        <taxon>campanulids</taxon>
        <taxon>Apiales</taxon>
        <taxon>Apiaceae</taxon>
        <taxon>Apioideae</taxon>
        <taxon>apioid superclade</taxon>
        <taxon>Tordylieae</taxon>
        <taxon>Tordyliinae</taxon>
        <taxon>Heracleum</taxon>
    </lineage>
</organism>
<reference evidence="3" key="1">
    <citation type="submission" date="2023-02" db="EMBL/GenBank/DDBJ databases">
        <title>Genome of toxic invasive species Heracleum sosnowskyi carries increased number of genes despite the absence of recent whole-genome duplications.</title>
        <authorList>
            <person name="Schelkunov M."/>
            <person name="Shtratnikova V."/>
            <person name="Makarenko M."/>
            <person name="Klepikova A."/>
            <person name="Omelchenko D."/>
            <person name="Novikova G."/>
            <person name="Obukhova E."/>
            <person name="Bogdanov V."/>
            <person name="Penin A."/>
            <person name="Logacheva M."/>
        </authorList>
    </citation>
    <scope>NUCLEOTIDE SEQUENCE</scope>
    <source>
        <strain evidence="3">Hsosn_3</strain>
        <tissue evidence="3">Leaf</tissue>
    </source>
</reference>
<dbReference type="PANTHER" id="PTHR47074:SF48">
    <property type="entry name" value="POLYNUCLEOTIDYL TRANSFERASE, RIBONUCLEASE H-LIKE SUPERFAMILY PROTEIN"/>
    <property type="match status" value="1"/>
</dbReference>
<dbReference type="Proteomes" id="UP001237642">
    <property type="component" value="Unassembled WGS sequence"/>
</dbReference>
<accession>A0AAD8IF25</accession>
<feature type="domain" description="RNase H type-1" evidence="1">
    <location>
        <begin position="226"/>
        <end position="336"/>
    </location>
</feature>
<keyword evidence="4" id="KW-1185">Reference proteome</keyword>
<dbReference type="CDD" id="cd06222">
    <property type="entry name" value="RNase_H_like"/>
    <property type="match status" value="1"/>
</dbReference>
<dbReference type="InterPro" id="IPR044730">
    <property type="entry name" value="RNase_H-like_dom_plant"/>
</dbReference>
<dbReference type="InterPro" id="IPR026960">
    <property type="entry name" value="RVT-Znf"/>
</dbReference>
<dbReference type="EMBL" id="JAUIZM010000005">
    <property type="protein sequence ID" value="KAK1383248.1"/>
    <property type="molecule type" value="Genomic_DNA"/>
</dbReference>
<name>A0AAD8IF25_9APIA</name>
<evidence type="ECO:0000259" key="2">
    <source>
        <dbReference type="Pfam" id="PF13966"/>
    </source>
</evidence>
<sequence length="363" mass="41441">MVVGTQAWYSSLVAEIFSDEDQKLILDIPMSLSWPSDKSYWWPTSDGMYTIKSGYWLGCLGHMRTWELNFGSLVVMDVLYKRHIRPNKTCFVSGFEEETILHVLFDCKYALEIWRLSGFRELMIDALNTSFSDRLRWIAGKVDKVQCRTIASLTWAAWFCRNKEIFEGIVVEPEIVAAGFVKLNEEYISYKTKVNIATSVSSLPTSATWNLPPSNIFKVNVDAHISGSFGVVIRGDKGQLLCAAVKKIRSNWAPEMDEAEAARFGVKLARRLGYSNVILECDALNVVRTIHNRQEEAAPVFLMFDDIVRISGDFNIFCCVHVRRAGNTAVRLVARWETDFDRERVCMNCFPQRLQTLADIDLK</sequence>
<evidence type="ECO:0008006" key="5">
    <source>
        <dbReference type="Google" id="ProtNLM"/>
    </source>
</evidence>
<dbReference type="GO" id="GO:0003676">
    <property type="term" value="F:nucleic acid binding"/>
    <property type="evidence" value="ECO:0007669"/>
    <property type="project" value="InterPro"/>
</dbReference>
<dbReference type="Pfam" id="PF13456">
    <property type="entry name" value="RVT_3"/>
    <property type="match status" value="1"/>
</dbReference>
<proteinExistence type="predicted"/>
<dbReference type="AlphaFoldDB" id="A0AAD8IF25"/>
<evidence type="ECO:0000259" key="1">
    <source>
        <dbReference type="Pfam" id="PF13456"/>
    </source>
</evidence>